<keyword evidence="3" id="KW-1185">Reference proteome</keyword>
<name>A0ABS1X667_9GAMM</name>
<dbReference type="InterPro" id="IPR027417">
    <property type="entry name" value="P-loop_NTPase"/>
</dbReference>
<dbReference type="Gene3D" id="1.10.8.60">
    <property type="match status" value="1"/>
</dbReference>
<dbReference type="EMBL" id="JAEVLS010000009">
    <property type="protein sequence ID" value="MBM0108721.1"/>
    <property type="molecule type" value="Genomic_DNA"/>
</dbReference>
<dbReference type="SUPFAM" id="SSF52540">
    <property type="entry name" value="P-loop containing nucleoside triphosphate hydrolases"/>
    <property type="match status" value="1"/>
</dbReference>
<gene>
    <name evidence="2" type="primary">hda</name>
    <name evidence="2" type="ORF">JM946_28650</name>
</gene>
<evidence type="ECO:0000313" key="3">
    <source>
        <dbReference type="Proteomes" id="UP000661077"/>
    </source>
</evidence>
<organism evidence="2 3">
    <name type="scientific">Steroidobacter gossypii</name>
    <dbReference type="NCBI Taxonomy" id="2805490"/>
    <lineage>
        <taxon>Bacteria</taxon>
        <taxon>Pseudomonadati</taxon>
        <taxon>Pseudomonadota</taxon>
        <taxon>Gammaproteobacteria</taxon>
        <taxon>Steroidobacterales</taxon>
        <taxon>Steroidobacteraceae</taxon>
        <taxon>Steroidobacter</taxon>
    </lineage>
</organism>
<dbReference type="InterPro" id="IPR055199">
    <property type="entry name" value="Hda_lid"/>
</dbReference>
<accession>A0ABS1X667</accession>
<dbReference type="PANTHER" id="PTHR30050:SF5">
    <property type="entry name" value="DNAA REGULATORY INACTIVATOR HDA"/>
    <property type="match status" value="1"/>
</dbReference>
<dbReference type="Proteomes" id="UP000661077">
    <property type="component" value="Unassembled WGS sequence"/>
</dbReference>
<feature type="domain" description="Hda lid" evidence="1">
    <location>
        <begin position="172"/>
        <end position="235"/>
    </location>
</feature>
<evidence type="ECO:0000313" key="2">
    <source>
        <dbReference type="EMBL" id="MBM0108721.1"/>
    </source>
</evidence>
<dbReference type="PANTHER" id="PTHR30050">
    <property type="entry name" value="CHROMOSOMAL REPLICATION INITIATOR PROTEIN DNAA"/>
    <property type="match status" value="1"/>
</dbReference>
<dbReference type="NCBIfam" id="TIGR03420">
    <property type="entry name" value="DnaA_homol_Hda"/>
    <property type="match status" value="1"/>
</dbReference>
<dbReference type="Pfam" id="PF22688">
    <property type="entry name" value="Hda_lid"/>
    <property type="match status" value="1"/>
</dbReference>
<dbReference type="InterPro" id="IPR017788">
    <property type="entry name" value="Hda"/>
</dbReference>
<protein>
    <submittedName>
        <fullName evidence="2">DnaA regulatory inactivator Hda</fullName>
    </submittedName>
</protein>
<reference evidence="2 3" key="1">
    <citation type="journal article" date="2021" name="Int. J. Syst. Evol. Microbiol.">
        <title>Steroidobacter gossypii sp. nov., isolated from soil of cotton cropping field.</title>
        <authorList>
            <person name="Huang R."/>
            <person name="Yang S."/>
            <person name="Zhen C."/>
            <person name="Liu W."/>
        </authorList>
    </citation>
    <scope>NUCLEOTIDE SEQUENCE [LARGE SCALE GENOMIC DNA]</scope>
    <source>
        <strain evidence="2 3">S1-65</strain>
    </source>
</reference>
<sequence length="241" mass="26509">MMLPSHGQLPLGIRLPDSSVFESYLAGRNQPAVDALLALHAADRRRAPTCIWLHGAHGTGKTHLLQAVCARASRDGRTAAYLPLPDVIDLGEELLAGFGELAIVCLDDAQVVAGREQWERALFRLHQELDERGGRLLVAGSAPPAALPFKLRDLGSRLNGGLVLTLQPLDESEQMAALQLRAQLRGLELPDETAQYMLRRLPRDMTHLYAVLDELDAASLVAQRRLTVPFVKEVLERRLTP</sequence>
<comment type="caution">
    <text evidence="2">The sequence shown here is derived from an EMBL/GenBank/DDBJ whole genome shotgun (WGS) entry which is preliminary data.</text>
</comment>
<proteinExistence type="predicted"/>
<evidence type="ECO:0000259" key="1">
    <source>
        <dbReference type="Pfam" id="PF22688"/>
    </source>
</evidence>
<dbReference type="Gene3D" id="3.40.50.300">
    <property type="entry name" value="P-loop containing nucleotide triphosphate hydrolases"/>
    <property type="match status" value="1"/>
</dbReference>